<feature type="compositionally biased region" description="Basic and acidic residues" evidence="1">
    <location>
        <begin position="242"/>
        <end position="251"/>
    </location>
</feature>
<feature type="compositionally biased region" description="Polar residues" evidence="1">
    <location>
        <begin position="205"/>
        <end position="219"/>
    </location>
</feature>
<feature type="compositionally biased region" description="Acidic residues" evidence="1">
    <location>
        <begin position="280"/>
        <end position="292"/>
    </location>
</feature>
<reference evidence="2" key="1">
    <citation type="submission" date="2020-08" db="EMBL/GenBank/DDBJ databases">
        <title>Genome sequencing and assembly of the red palm weevil Rhynchophorus ferrugineus.</title>
        <authorList>
            <person name="Dias G.B."/>
            <person name="Bergman C.M."/>
            <person name="Manee M."/>
        </authorList>
    </citation>
    <scope>NUCLEOTIDE SEQUENCE</scope>
    <source>
        <strain evidence="2">AA-2017</strain>
        <tissue evidence="2">Whole larva</tissue>
    </source>
</reference>
<feature type="compositionally biased region" description="Acidic residues" evidence="1">
    <location>
        <begin position="231"/>
        <end position="241"/>
    </location>
</feature>
<gene>
    <name evidence="2" type="ORF">GWI33_006843</name>
</gene>
<dbReference type="AlphaFoldDB" id="A0A834II88"/>
<comment type="caution">
    <text evidence="2">The sequence shown here is derived from an EMBL/GenBank/DDBJ whole genome shotgun (WGS) entry which is preliminary data.</text>
</comment>
<evidence type="ECO:0000313" key="3">
    <source>
        <dbReference type="Proteomes" id="UP000625711"/>
    </source>
</evidence>
<feature type="region of interest" description="Disordered" evidence="1">
    <location>
        <begin position="1"/>
        <end position="33"/>
    </location>
</feature>
<proteinExistence type="predicted"/>
<organism evidence="2 3">
    <name type="scientific">Rhynchophorus ferrugineus</name>
    <name type="common">Red palm weevil</name>
    <name type="synonym">Curculio ferrugineus</name>
    <dbReference type="NCBI Taxonomy" id="354439"/>
    <lineage>
        <taxon>Eukaryota</taxon>
        <taxon>Metazoa</taxon>
        <taxon>Ecdysozoa</taxon>
        <taxon>Arthropoda</taxon>
        <taxon>Hexapoda</taxon>
        <taxon>Insecta</taxon>
        <taxon>Pterygota</taxon>
        <taxon>Neoptera</taxon>
        <taxon>Endopterygota</taxon>
        <taxon>Coleoptera</taxon>
        <taxon>Polyphaga</taxon>
        <taxon>Cucujiformia</taxon>
        <taxon>Curculionidae</taxon>
        <taxon>Dryophthorinae</taxon>
        <taxon>Rhynchophorus</taxon>
    </lineage>
</organism>
<feature type="region of interest" description="Disordered" evidence="1">
    <location>
        <begin position="132"/>
        <end position="152"/>
    </location>
</feature>
<protein>
    <submittedName>
        <fullName evidence="2">Uncharacterized protein</fullName>
    </submittedName>
</protein>
<evidence type="ECO:0000256" key="1">
    <source>
        <dbReference type="SAM" id="MobiDB-lite"/>
    </source>
</evidence>
<dbReference type="Proteomes" id="UP000625711">
    <property type="component" value="Unassembled WGS sequence"/>
</dbReference>
<feature type="compositionally biased region" description="Acidic residues" evidence="1">
    <location>
        <begin position="12"/>
        <end position="28"/>
    </location>
</feature>
<sequence length="511" mass="59332">MLIIPDIWPSEISEENEEEQADASDDQSESLHEGYRPHRVKNKNFIIKGHKRMRREYFDGNSKRMCAIMYKNENPIGILEPYQDSYRLLPVDAEDQIPVQIDPIMTKRHASSETSNFEHEEEDDYGKVDSRLDRVPQANRAKRNSNRKLIGEKHMHSLTDALSKIENNDALAEEKLKGILSDIGLIEGDDAIAKRETKTGEDNKPQGQPAQAANKTALTENEDGSRRYEDANDAENDQAEDDREKRDDLSEEMKNRIQQKLSMLKQEVQNEIERLKADQDTENEEESEDDQDSIQRRKRNIIATLVDEETSDIDPLKNNEDSLVPHIRRRRQIDNPENIDANLSQIRFQSRHLQHYDDTDEKQLDKDDNEERIIEETTREKKNCKCKGEKNCVCPAETNKRAHQQQARFQDGKYSLDIDPDIYRIIDPSSDAMSARKKRESFADLVAIHGGGPVVNHLLAVKERSMFKRRNKRESRGNQLKLANMLDKDLFGPLPQNYEGELIRYKRVKRD</sequence>
<feature type="region of interest" description="Disordered" evidence="1">
    <location>
        <begin position="197"/>
        <end position="251"/>
    </location>
</feature>
<dbReference type="OrthoDB" id="6766427at2759"/>
<keyword evidence="3" id="KW-1185">Reference proteome</keyword>
<feature type="region of interest" description="Disordered" evidence="1">
    <location>
        <begin position="275"/>
        <end position="295"/>
    </location>
</feature>
<name>A0A834II88_RHYFE</name>
<accession>A0A834II88</accession>
<evidence type="ECO:0000313" key="2">
    <source>
        <dbReference type="EMBL" id="KAF7279681.1"/>
    </source>
</evidence>
<dbReference type="EMBL" id="JAACXV010000346">
    <property type="protein sequence ID" value="KAF7279681.1"/>
    <property type="molecule type" value="Genomic_DNA"/>
</dbReference>